<dbReference type="GO" id="GO:0006000">
    <property type="term" value="P:fructose metabolic process"/>
    <property type="evidence" value="ECO:0007669"/>
    <property type="project" value="TreeGrafter"/>
</dbReference>
<dbReference type="InterPro" id="IPR044015">
    <property type="entry name" value="FBPase_C_dom"/>
</dbReference>
<proteinExistence type="inferred from homology"/>
<dbReference type="PIRSF" id="PIRSF500210">
    <property type="entry name" value="FBPtase"/>
    <property type="match status" value="1"/>
</dbReference>
<evidence type="ECO:0000313" key="9">
    <source>
        <dbReference type="EMBL" id="EWM23695.1"/>
    </source>
</evidence>
<protein>
    <recommendedName>
        <fullName evidence="3">fructose-bisphosphatase</fullName>
        <ecNumber evidence="3">3.1.3.11</ecNumber>
    </recommendedName>
</protein>
<dbReference type="Pfam" id="PF00316">
    <property type="entry name" value="FBPase"/>
    <property type="match status" value="1"/>
</dbReference>
<dbReference type="CDD" id="cd00354">
    <property type="entry name" value="FBPase"/>
    <property type="match status" value="1"/>
</dbReference>
<dbReference type="SUPFAM" id="SSF56655">
    <property type="entry name" value="Carbohydrate phosphatase"/>
    <property type="match status" value="1"/>
</dbReference>
<dbReference type="InterPro" id="IPR000146">
    <property type="entry name" value="FBPase_class-1"/>
</dbReference>
<comment type="similarity">
    <text evidence="2 6">Belongs to the FBPase class 1 family.</text>
</comment>
<evidence type="ECO:0000256" key="3">
    <source>
        <dbReference type="ARBA" id="ARBA00013093"/>
    </source>
</evidence>
<evidence type="ECO:0000256" key="6">
    <source>
        <dbReference type="RuleBase" id="RU000508"/>
    </source>
</evidence>
<dbReference type="OrthoDB" id="10256725at2759"/>
<reference evidence="9 10" key="1">
    <citation type="journal article" date="2014" name="Mol. Plant">
        <title>Chromosome Scale Genome Assembly and Transcriptome Profiling of Nannochloropsis gaditana in Nitrogen Depletion.</title>
        <authorList>
            <person name="Corteggiani Carpinelli E."/>
            <person name="Telatin A."/>
            <person name="Vitulo N."/>
            <person name="Forcato C."/>
            <person name="D'Angelo M."/>
            <person name="Schiavon R."/>
            <person name="Vezzi A."/>
            <person name="Giacometti G.M."/>
            <person name="Morosinotto T."/>
            <person name="Valle G."/>
        </authorList>
    </citation>
    <scope>NUCLEOTIDE SEQUENCE [LARGE SCALE GENOMIC DNA]</scope>
    <source>
        <strain evidence="9 10">B-31</strain>
    </source>
</reference>
<evidence type="ECO:0000256" key="1">
    <source>
        <dbReference type="ARBA" id="ARBA00001273"/>
    </source>
</evidence>
<dbReference type="PANTHER" id="PTHR11556:SF12">
    <property type="entry name" value="FRUCTOSE-BISPHOSPHATASE"/>
    <property type="match status" value="1"/>
</dbReference>
<dbReference type="GO" id="GO:0006094">
    <property type="term" value="P:gluconeogenesis"/>
    <property type="evidence" value="ECO:0007669"/>
    <property type="project" value="TreeGrafter"/>
</dbReference>
<evidence type="ECO:0000259" key="7">
    <source>
        <dbReference type="Pfam" id="PF00316"/>
    </source>
</evidence>
<evidence type="ECO:0000313" key="10">
    <source>
        <dbReference type="Proteomes" id="UP000019335"/>
    </source>
</evidence>
<keyword evidence="10" id="KW-1185">Reference proteome</keyword>
<evidence type="ECO:0000256" key="5">
    <source>
        <dbReference type="ARBA" id="ARBA00023277"/>
    </source>
</evidence>
<dbReference type="EMBL" id="AZIL01001543">
    <property type="protein sequence ID" value="EWM23695.1"/>
    <property type="molecule type" value="Genomic_DNA"/>
</dbReference>
<dbReference type="GO" id="GO:0005986">
    <property type="term" value="P:sucrose biosynthetic process"/>
    <property type="evidence" value="ECO:0007669"/>
    <property type="project" value="TreeGrafter"/>
</dbReference>
<dbReference type="PRINTS" id="PR00115">
    <property type="entry name" value="F16BPHPHTASE"/>
</dbReference>
<evidence type="ECO:0000256" key="2">
    <source>
        <dbReference type="ARBA" id="ARBA00010941"/>
    </source>
</evidence>
<organism evidence="9 10">
    <name type="scientific">Nannochloropsis gaditana</name>
    <dbReference type="NCBI Taxonomy" id="72520"/>
    <lineage>
        <taxon>Eukaryota</taxon>
        <taxon>Sar</taxon>
        <taxon>Stramenopiles</taxon>
        <taxon>Ochrophyta</taxon>
        <taxon>Eustigmatophyceae</taxon>
        <taxon>Eustigmatales</taxon>
        <taxon>Monodopsidaceae</taxon>
        <taxon>Nannochloropsis</taxon>
    </lineage>
</organism>
<comment type="caution">
    <text evidence="9">The sequence shown here is derived from an EMBL/GenBank/DDBJ whole genome shotgun (WGS) entry which is preliminary data.</text>
</comment>
<dbReference type="Gene3D" id="3.40.190.80">
    <property type="match status" value="1"/>
</dbReference>
<dbReference type="Proteomes" id="UP000019335">
    <property type="component" value="Chromosome 16"/>
</dbReference>
<feature type="domain" description="Fructose-1-6-bisphosphatase class 1 C-terminal" evidence="8">
    <location>
        <begin position="269"/>
        <end position="393"/>
    </location>
</feature>
<dbReference type="PANTHER" id="PTHR11556">
    <property type="entry name" value="FRUCTOSE-1,6-BISPHOSPHATASE-RELATED"/>
    <property type="match status" value="1"/>
</dbReference>
<keyword evidence="4 6" id="KW-0378">Hydrolase</keyword>
<dbReference type="PIRSF" id="PIRSF000904">
    <property type="entry name" value="FBPtase_SBPase"/>
    <property type="match status" value="1"/>
</dbReference>
<name>W7T9K4_9STRA</name>
<feature type="domain" description="Fructose-1-6-bisphosphatase class I N-terminal" evidence="7">
    <location>
        <begin position="69"/>
        <end position="264"/>
    </location>
</feature>
<dbReference type="Pfam" id="PF18913">
    <property type="entry name" value="FBPase_C"/>
    <property type="match status" value="1"/>
</dbReference>
<dbReference type="Gene3D" id="3.30.540.10">
    <property type="entry name" value="Fructose-1,6-Bisphosphatase, subunit A, domain 1"/>
    <property type="match status" value="1"/>
</dbReference>
<dbReference type="HAMAP" id="MF_01855">
    <property type="entry name" value="FBPase_class1"/>
    <property type="match status" value="1"/>
</dbReference>
<dbReference type="EC" id="3.1.3.11" evidence="3"/>
<accession>W7T9K4</accession>
<dbReference type="GO" id="GO:0030388">
    <property type="term" value="P:fructose 1,6-bisphosphate metabolic process"/>
    <property type="evidence" value="ECO:0007669"/>
    <property type="project" value="TreeGrafter"/>
</dbReference>
<evidence type="ECO:0000259" key="8">
    <source>
        <dbReference type="Pfam" id="PF18913"/>
    </source>
</evidence>
<evidence type="ECO:0000256" key="4">
    <source>
        <dbReference type="ARBA" id="ARBA00022801"/>
    </source>
</evidence>
<dbReference type="InterPro" id="IPR028343">
    <property type="entry name" value="FBPtase"/>
</dbReference>
<comment type="catalytic activity">
    <reaction evidence="1">
        <text>beta-D-fructose 1,6-bisphosphate + H2O = beta-D-fructose 6-phosphate + phosphate</text>
        <dbReference type="Rhea" id="RHEA:11064"/>
        <dbReference type="ChEBI" id="CHEBI:15377"/>
        <dbReference type="ChEBI" id="CHEBI:32966"/>
        <dbReference type="ChEBI" id="CHEBI:43474"/>
        <dbReference type="ChEBI" id="CHEBI:57634"/>
        <dbReference type="EC" id="3.1.3.11"/>
    </reaction>
</comment>
<dbReference type="GO" id="GO:0042132">
    <property type="term" value="F:fructose 1,6-bisphosphate 1-phosphatase activity"/>
    <property type="evidence" value="ECO:0007669"/>
    <property type="project" value="UniProtKB-EC"/>
</dbReference>
<dbReference type="GO" id="GO:0005829">
    <property type="term" value="C:cytosol"/>
    <property type="evidence" value="ECO:0007669"/>
    <property type="project" value="TreeGrafter"/>
</dbReference>
<gene>
    <name evidence="9" type="primary">FBP</name>
    <name evidence="9" type="ORF">Naga_100030g36</name>
</gene>
<dbReference type="GO" id="GO:0006002">
    <property type="term" value="P:fructose 6-phosphate metabolic process"/>
    <property type="evidence" value="ECO:0007669"/>
    <property type="project" value="TreeGrafter"/>
</dbReference>
<dbReference type="InterPro" id="IPR033391">
    <property type="entry name" value="FBPase_N"/>
</dbReference>
<keyword evidence="5 6" id="KW-0119">Carbohydrate metabolism</keyword>
<dbReference type="AlphaFoldDB" id="W7T9K4"/>
<sequence length="407" mass="44065">MGVRVLCCRFTSPLPPSWLIFLVLFLSIKSYIRSEAFVNTSPSLQPIYQTQPHLMAASFTASPQTSGQTLLSFLCEEQAAHPISIDGDLHLVLLAVSSAVKAISHAVRRAGLDNLTGFHAKKQGGEATTNQGGERQKKLDVLANDILKEALHGCGQVAGFASEEEDGIISLRTGAKYLVVVDPLDGSSNVDASIPTGTIFGVYRSLGDTPAQLQAGVLQAGKEQVAAGYCLFSAATLLVMSMGRGTGTHVFTLDPHIGDFILTHRRIRMPERGSTYSLNEARHQDWPQTLQRYVTNMKLGQNRTRKPYALVYVCSLVADAHWLLFRGGMACNPRSHLRLCYEGNPMGLIIEEAGGLASCGDGGRILEMSPSAVHQRTPIFLGSLDDILELESYGDVTQNYNPGYSAL</sequence>